<organism evidence="1 2">
    <name type="scientific">Hymenolepis diminuta</name>
    <name type="common">Rat tapeworm</name>
    <dbReference type="NCBI Taxonomy" id="6216"/>
    <lineage>
        <taxon>Eukaryota</taxon>
        <taxon>Metazoa</taxon>
        <taxon>Spiralia</taxon>
        <taxon>Lophotrochozoa</taxon>
        <taxon>Platyhelminthes</taxon>
        <taxon>Cestoda</taxon>
        <taxon>Eucestoda</taxon>
        <taxon>Cyclophyllidea</taxon>
        <taxon>Hymenolepididae</taxon>
        <taxon>Hymenolepis</taxon>
    </lineage>
</organism>
<dbReference type="Proteomes" id="UP000321570">
    <property type="component" value="Unassembled WGS sequence"/>
</dbReference>
<name>A0A564ZCC7_HYMDI</name>
<dbReference type="EMBL" id="CABIJS010000708">
    <property type="protein sequence ID" value="VUZ57029.1"/>
    <property type="molecule type" value="Genomic_DNA"/>
</dbReference>
<proteinExistence type="predicted"/>
<gene>
    <name evidence="1" type="ORF">WMSIL1_LOCUS14492</name>
</gene>
<reference evidence="1 2" key="1">
    <citation type="submission" date="2019-07" db="EMBL/GenBank/DDBJ databases">
        <authorList>
            <person name="Jastrzebski P J."/>
            <person name="Paukszto L."/>
            <person name="Jastrzebski P J."/>
        </authorList>
    </citation>
    <scope>NUCLEOTIDE SEQUENCE [LARGE SCALE GENOMIC DNA]</scope>
    <source>
        <strain evidence="1 2">WMS-il1</strain>
    </source>
</reference>
<dbReference type="AlphaFoldDB" id="A0A564ZCC7"/>
<accession>A0A564ZCC7</accession>
<keyword evidence="2" id="KW-1185">Reference proteome</keyword>
<evidence type="ECO:0000313" key="1">
    <source>
        <dbReference type="EMBL" id="VUZ57029.1"/>
    </source>
</evidence>
<sequence length="67" mass="7471">MIFRMCQNNKLQRVQQPLAELTLPPFSLGESPKTILIPPHPIVSGIIHLEAITCVAIFKHGPINETK</sequence>
<evidence type="ECO:0000313" key="2">
    <source>
        <dbReference type="Proteomes" id="UP000321570"/>
    </source>
</evidence>
<protein>
    <submittedName>
        <fullName evidence="1">Uncharacterized protein</fullName>
    </submittedName>
</protein>